<name>A0ACB8YKC8_9ASTR</name>
<dbReference type="Proteomes" id="UP001056120">
    <property type="component" value="Linkage Group LG27"/>
</dbReference>
<dbReference type="EMBL" id="CM042044">
    <property type="protein sequence ID" value="KAI3686182.1"/>
    <property type="molecule type" value="Genomic_DNA"/>
</dbReference>
<reference evidence="2" key="1">
    <citation type="journal article" date="2022" name="Mol. Ecol. Resour.">
        <title>The genomes of chicory, endive, great burdock and yacon provide insights into Asteraceae palaeo-polyploidization history and plant inulin production.</title>
        <authorList>
            <person name="Fan W."/>
            <person name="Wang S."/>
            <person name="Wang H."/>
            <person name="Wang A."/>
            <person name="Jiang F."/>
            <person name="Liu H."/>
            <person name="Zhao H."/>
            <person name="Xu D."/>
            <person name="Zhang Y."/>
        </authorList>
    </citation>
    <scope>NUCLEOTIDE SEQUENCE [LARGE SCALE GENOMIC DNA]</scope>
    <source>
        <strain evidence="2">cv. Yunnan</strain>
    </source>
</reference>
<accession>A0ACB8YKC8</accession>
<protein>
    <submittedName>
        <fullName evidence="1">Uncharacterized protein</fullName>
    </submittedName>
</protein>
<reference evidence="1 2" key="2">
    <citation type="journal article" date="2022" name="Mol. Ecol. Resour.">
        <title>The genomes of chicory, endive, great burdock and yacon provide insights into Asteraceae paleo-polyploidization history and plant inulin production.</title>
        <authorList>
            <person name="Fan W."/>
            <person name="Wang S."/>
            <person name="Wang H."/>
            <person name="Wang A."/>
            <person name="Jiang F."/>
            <person name="Liu H."/>
            <person name="Zhao H."/>
            <person name="Xu D."/>
            <person name="Zhang Y."/>
        </authorList>
    </citation>
    <scope>NUCLEOTIDE SEQUENCE [LARGE SCALE GENOMIC DNA]</scope>
    <source>
        <strain evidence="2">cv. Yunnan</strain>
        <tissue evidence="1">Leaves</tissue>
    </source>
</reference>
<keyword evidence="2" id="KW-1185">Reference proteome</keyword>
<evidence type="ECO:0000313" key="1">
    <source>
        <dbReference type="EMBL" id="KAI3686182.1"/>
    </source>
</evidence>
<evidence type="ECO:0000313" key="2">
    <source>
        <dbReference type="Proteomes" id="UP001056120"/>
    </source>
</evidence>
<proteinExistence type="predicted"/>
<gene>
    <name evidence="1" type="ORF">L1987_79855</name>
</gene>
<sequence length="69" mass="7413">MHISINVFCSENVFYFGISLASAYLMPSLDVTRNSQGGISTPVGSVFVDSDKTSSGNDSVVVRHFACSY</sequence>
<comment type="caution">
    <text evidence="1">The sequence shown here is derived from an EMBL/GenBank/DDBJ whole genome shotgun (WGS) entry which is preliminary data.</text>
</comment>
<organism evidence="1 2">
    <name type="scientific">Smallanthus sonchifolius</name>
    <dbReference type="NCBI Taxonomy" id="185202"/>
    <lineage>
        <taxon>Eukaryota</taxon>
        <taxon>Viridiplantae</taxon>
        <taxon>Streptophyta</taxon>
        <taxon>Embryophyta</taxon>
        <taxon>Tracheophyta</taxon>
        <taxon>Spermatophyta</taxon>
        <taxon>Magnoliopsida</taxon>
        <taxon>eudicotyledons</taxon>
        <taxon>Gunneridae</taxon>
        <taxon>Pentapetalae</taxon>
        <taxon>asterids</taxon>
        <taxon>campanulids</taxon>
        <taxon>Asterales</taxon>
        <taxon>Asteraceae</taxon>
        <taxon>Asteroideae</taxon>
        <taxon>Heliantheae alliance</taxon>
        <taxon>Millerieae</taxon>
        <taxon>Smallanthus</taxon>
    </lineage>
</organism>